<dbReference type="PANTHER" id="PTHR30032">
    <property type="entry name" value="N-ACETYLMURAMOYL-L-ALANINE AMIDASE-RELATED"/>
    <property type="match status" value="1"/>
</dbReference>
<dbReference type="InterPro" id="IPR007253">
    <property type="entry name" value="Cell_wall-bd_2"/>
</dbReference>
<dbReference type="Gene3D" id="2.40.10.10">
    <property type="entry name" value="Trypsin-like serine proteases"/>
    <property type="match status" value="2"/>
</dbReference>
<dbReference type="CDD" id="cd21112">
    <property type="entry name" value="alphaLP-like"/>
    <property type="match status" value="1"/>
</dbReference>
<dbReference type="RefSeq" id="WP_259480437.1">
    <property type="nucleotide sequence ID" value="NZ_BAAAQY010000009.1"/>
</dbReference>
<evidence type="ECO:0000313" key="2">
    <source>
        <dbReference type="EMBL" id="GAA2242315.1"/>
    </source>
</evidence>
<keyword evidence="1" id="KW-0732">Signal</keyword>
<evidence type="ECO:0000256" key="1">
    <source>
        <dbReference type="SAM" id="SignalP"/>
    </source>
</evidence>
<dbReference type="InterPro" id="IPR013783">
    <property type="entry name" value="Ig-like_fold"/>
</dbReference>
<feature type="signal peptide" evidence="1">
    <location>
        <begin position="1"/>
        <end position="30"/>
    </location>
</feature>
<feature type="chain" id="PRO_5046183326" evidence="1">
    <location>
        <begin position="31"/>
        <end position="783"/>
    </location>
</feature>
<dbReference type="EMBL" id="BAAAQY010000009">
    <property type="protein sequence ID" value="GAA2242315.1"/>
    <property type="molecule type" value="Genomic_DNA"/>
</dbReference>
<name>A0ABN3DUZ2_9MICO</name>
<reference evidence="2 3" key="1">
    <citation type="journal article" date="2019" name="Int. J. Syst. Evol. Microbiol.">
        <title>The Global Catalogue of Microorganisms (GCM) 10K type strain sequencing project: providing services to taxonomists for standard genome sequencing and annotation.</title>
        <authorList>
            <consortium name="The Broad Institute Genomics Platform"/>
            <consortium name="The Broad Institute Genome Sequencing Center for Infectious Disease"/>
            <person name="Wu L."/>
            <person name="Ma J."/>
        </authorList>
    </citation>
    <scope>NUCLEOTIDE SEQUENCE [LARGE SCALE GENOMIC DNA]</scope>
    <source>
        <strain evidence="2 3">JCM 16117</strain>
    </source>
</reference>
<dbReference type="InterPro" id="IPR043504">
    <property type="entry name" value="Peptidase_S1_PA_chymotrypsin"/>
</dbReference>
<dbReference type="Pfam" id="PF04122">
    <property type="entry name" value="CW_binding_2"/>
    <property type="match status" value="3"/>
</dbReference>
<dbReference type="InterPro" id="IPR006311">
    <property type="entry name" value="TAT_signal"/>
</dbReference>
<proteinExistence type="predicted"/>
<dbReference type="SUPFAM" id="SSF50494">
    <property type="entry name" value="Trypsin-like serine proteases"/>
    <property type="match status" value="1"/>
</dbReference>
<keyword evidence="3" id="KW-1185">Reference proteome</keyword>
<dbReference type="PROSITE" id="PS51318">
    <property type="entry name" value="TAT"/>
    <property type="match status" value="1"/>
</dbReference>
<dbReference type="Gene3D" id="3.40.50.12090">
    <property type="match status" value="1"/>
</dbReference>
<protein>
    <submittedName>
        <fullName evidence="2">Uncharacterized protein</fullName>
    </submittedName>
</protein>
<sequence>MPRTAPLPLRRRRALSSVVALSVAALLCSAAALPPADGEDAVLPASAPRMGEYDVAAYTAAAEEVPADLAEAVGRDLGETPEEYLARADAAADAGDVVAALQAAGVELLDSRLEGTELVVNVPDQEAAAVAESAGARAEVGAPNDETGEPDYSGVRLEALAEVIGGQGFQFKAEGYTYVCSVGFTGRYKPYPQTQFITSGHCIEPDHDAGTYYYESKQSAAGTTPSAGSVIGAPLADQYRFGGGADVGAVAVSPDWSTAPKVSTWGGGTGALGQGTPVTITDLATAVKGSPVCKSGRTTGWTCGEVLVVNGSFPVYNHAGTPVYVNLTLTDVCMLPGDSGASALIGRAAFGVGTAGNFSGGCSGQPDAISAFFPLATTDGTPSVSTALPNWELGVSLAAPVYQRPSFTGDAITGTLANAGPRHRVVVTIDSSTFTVTPDSSGAWSVPIPSALQKGKHTFTVRSTWGAVTSSAVATDSYELAGSRPAVQRIAGATRYDVAVTVSQRAFPGTAPVVYLADGSNYPDALSAAPAALAEDGPLLLTPRDALPAQVSAEIARLKPQRVVVVGGPSSVSDAVLAQLRASIPTVTRIAGADRYAVSRLVAETVFGTAAKSYVATGANFPDALSVSSAAGAQRSPIVLVNGTAPSADADTLSLLEELGVSSVTIAGGPNSVSTGLESSLGRVAEVKRLSGADRFSASIAINRDAFAKSSTVYLATGLNFPDALAGGVLAGQAKAPLYVVPSDCVPRGVIADLGSGGATTVVLLGGENSLRPSVASLTACSW</sequence>
<dbReference type="Proteomes" id="UP001500929">
    <property type="component" value="Unassembled WGS sequence"/>
</dbReference>
<dbReference type="InterPro" id="IPR009003">
    <property type="entry name" value="Peptidase_S1_PA"/>
</dbReference>
<organism evidence="2 3">
    <name type="scientific">Herbiconiux moechotypicola</name>
    <dbReference type="NCBI Taxonomy" id="637393"/>
    <lineage>
        <taxon>Bacteria</taxon>
        <taxon>Bacillati</taxon>
        <taxon>Actinomycetota</taxon>
        <taxon>Actinomycetes</taxon>
        <taxon>Micrococcales</taxon>
        <taxon>Microbacteriaceae</taxon>
        <taxon>Herbiconiux</taxon>
    </lineage>
</organism>
<gene>
    <name evidence="2" type="ORF">GCM10009851_29540</name>
</gene>
<evidence type="ECO:0000313" key="3">
    <source>
        <dbReference type="Proteomes" id="UP001500929"/>
    </source>
</evidence>
<comment type="caution">
    <text evidence="2">The sequence shown here is derived from an EMBL/GenBank/DDBJ whole genome shotgun (WGS) entry which is preliminary data.</text>
</comment>
<dbReference type="InterPro" id="IPR051922">
    <property type="entry name" value="Bact_Sporulation_Assoc"/>
</dbReference>
<dbReference type="Gene3D" id="2.60.40.10">
    <property type="entry name" value="Immunoglobulins"/>
    <property type="match status" value="1"/>
</dbReference>
<dbReference type="PANTHER" id="PTHR30032:SF8">
    <property type="entry name" value="GERMINATION-SPECIFIC N-ACETYLMURAMOYL-L-ALANINE AMIDASE"/>
    <property type="match status" value="1"/>
</dbReference>
<accession>A0ABN3DUZ2</accession>